<dbReference type="InterPro" id="IPR050087">
    <property type="entry name" value="AON_synthase_class-II"/>
</dbReference>
<evidence type="ECO:0000259" key="4">
    <source>
        <dbReference type="Pfam" id="PF00155"/>
    </source>
</evidence>
<organism evidence="5 6">
    <name type="scientific">Leptospira yanagawae serovar Saopaulo str. Sao Paulo = ATCC 700523</name>
    <dbReference type="NCBI Taxonomy" id="1249483"/>
    <lineage>
        <taxon>Bacteria</taxon>
        <taxon>Pseudomonadati</taxon>
        <taxon>Spirochaetota</taxon>
        <taxon>Spirochaetia</taxon>
        <taxon>Leptospirales</taxon>
        <taxon>Leptospiraceae</taxon>
        <taxon>Leptospira</taxon>
    </lineage>
</organism>
<evidence type="ECO:0000313" key="5">
    <source>
        <dbReference type="EMBL" id="EOQ89029.1"/>
    </source>
</evidence>
<dbReference type="PANTHER" id="PTHR13693:SF100">
    <property type="entry name" value="8-AMINO-7-OXONONANOATE SYNTHASE"/>
    <property type="match status" value="1"/>
</dbReference>
<protein>
    <submittedName>
        <fullName evidence="5">Putative 8-amino-7-oxononanoate synthase</fullName>
    </submittedName>
</protein>
<keyword evidence="2" id="KW-0808">Transferase</keyword>
<name>A0A5E8HCR0_9LEPT</name>
<proteinExistence type="predicted"/>
<sequence>MNVSRHWEEIQRKLDTIKEKQLFREIKTYLGVDFCSNDYLGLATNSSMLEYYHSLTDLYPFGSTASRLVRGNYDSMDLFENEFASFVEGEAALLVSNGFVANFGLIDSIAAPDCYVFTDRLNHASILDGIRISGAKKKYYNHLDLNHLQSLLQKANAEDPTKKHKRIVVTESLFSMDGDSPDFPNLLKLKEEYGFVLVVDEAHALGVYGKEGKGILFRDLPSESIKAIDYRVYTLGKSFGLEGGIIVTKQIGRDHLVNVMRPFIFSTAPLPIISKLAIFALGLVRSMETVRRDLQTLAKELNDLLTSNGFSITNTASHIIPLLLPTEKEALFYAKRLQELGLDVRAIRPPTVPTPRLRISLNAKLTTQDTNSLTSALVQIRQEWNDLQIAS</sequence>
<evidence type="ECO:0000256" key="1">
    <source>
        <dbReference type="ARBA" id="ARBA00001933"/>
    </source>
</evidence>
<accession>A0A5E8HCR0</accession>
<dbReference type="InterPro" id="IPR015422">
    <property type="entry name" value="PyrdxlP-dep_Trfase_small"/>
</dbReference>
<dbReference type="InterPro" id="IPR015421">
    <property type="entry name" value="PyrdxlP-dep_Trfase_major"/>
</dbReference>
<dbReference type="GO" id="GO:0030170">
    <property type="term" value="F:pyridoxal phosphate binding"/>
    <property type="evidence" value="ECO:0007669"/>
    <property type="project" value="InterPro"/>
</dbReference>
<dbReference type="SUPFAM" id="SSF53383">
    <property type="entry name" value="PLP-dependent transferases"/>
    <property type="match status" value="1"/>
</dbReference>
<dbReference type="Gene3D" id="3.40.640.10">
    <property type="entry name" value="Type I PLP-dependent aspartate aminotransferase-like (Major domain)"/>
    <property type="match status" value="1"/>
</dbReference>
<reference evidence="5 6" key="1">
    <citation type="submission" date="2013-04" db="EMBL/GenBank/DDBJ databases">
        <authorList>
            <person name="Harkins D.M."/>
            <person name="Durkin A.S."/>
            <person name="Brinkac L.M."/>
            <person name="Haft D.H."/>
            <person name="Selengut J.D."/>
            <person name="Sanka R."/>
            <person name="DePew J."/>
            <person name="Purushe J."/>
            <person name="Hartskeerl R.A."/>
            <person name="Ahmed A."/>
            <person name="van der Linden H."/>
            <person name="Goris M.G.A."/>
            <person name="Vinetz J.M."/>
            <person name="Sutton G.G."/>
            <person name="Nierman W.C."/>
            <person name="Fouts D.E."/>
        </authorList>
    </citation>
    <scope>NUCLEOTIDE SEQUENCE [LARGE SCALE GENOMIC DNA]</scope>
    <source>
        <strain evidence="5 6">Sao Paulo</strain>
    </source>
</reference>
<dbReference type="InterPro" id="IPR015424">
    <property type="entry name" value="PyrdxlP-dep_Trfase"/>
</dbReference>
<feature type="domain" description="Aminotransferase class I/classII large" evidence="4">
    <location>
        <begin position="32"/>
        <end position="376"/>
    </location>
</feature>
<dbReference type="InterPro" id="IPR004839">
    <property type="entry name" value="Aminotransferase_I/II_large"/>
</dbReference>
<dbReference type="EMBL" id="AOGX02000015">
    <property type="protein sequence ID" value="EOQ89029.1"/>
    <property type="molecule type" value="Genomic_DNA"/>
</dbReference>
<keyword evidence="3" id="KW-0663">Pyridoxal phosphate</keyword>
<gene>
    <name evidence="5" type="ORF">LEP1GSC202_1839</name>
</gene>
<dbReference type="STRING" id="1249483.LEP1GSC202_1839"/>
<dbReference type="PANTHER" id="PTHR13693">
    <property type="entry name" value="CLASS II AMINOTRANSFERASE/8-AMINO-7-OXONONANOATE SYNTHASE"/>
    <property type="match status" value="1"/>
</dbReference>
<comment type="cofactor">
    <cofactor evidence="1">
        <name>pyridoxal 5'-phosphate</name>
        <dbReference type="ChEBI" id="CHEBI:597326"/>
    </cofactor>
</comment>
<dbReference type="Proteomes" id="UP000013996">
    <property type="component" value="Unassembled WGS sequence"/>
</dbReference>
<dbReference type="AlphaFoldDB" id="A0A5E8HCR0"/>
<dbReference type="GO" id="GO:0008710">
    <property type="term" value="F:8-amino-7-oxononanoate synthase activity"/>
    <property type="evidence" value="ECO:0007669"/>
    <property type="project" value="TreeGrafter"/>
</dbReference>
<evidence type="ECO:0000256" key="3">
    <source>
        <dbReference type="ARBA" id="ARBA00022898"/>
    </source>
</evidence>
<dbReference type="Gene3D" id="3.90.1150.10">
    <property type="entry name" value="Aspartate Aminotransferase, domain 1"/>
    <property type="match status" value="1"/>
</dbReference>
<comment type="caution">
    <text evidence="5">The sequence shown here is derived from an EMBL/GenBank/DDBJ whole genome shotgun (WGS) entry which is preliminary data.</text>
</comment>
<evidence type="ECO:0000313" key="6">
    <source>
        <dbReference type="Proteomes" id="UP000013996"/>
    </source>
</evidence>
<dbReference type="Pfam" id="PF00155">
    <property type="entry name" value="Aminotran_1_2"/>
    <property type="match status" value="1"/>
</dbReference>
<evidence type="ECO:0000256" key="2">
    <source>
        <dbReference type="ARBA" id="ARBA00022679"/>
    </source>
</evidence>
<dbReference type="GO" id="GO:0009102">
    <property type="term" value="P:biotin biosynthetic process"/>
    <property type="evidence" value="ECO:0007669"/>
    <property type="project" value="TreeGrafter"/>
</dbReference>